<dbReference type="Gene3D" id="3.90.850.10">
    <property type="entry name" value="Fumarylacetoacetase-like, C-terminal domain"/>
    <property type="match status" value="1"/>
</dbReference>
<keyword evidence="1" id="KW-0479">Metal-binding</keyword>
<sequence>MSNYVIAAPEQASAAVAGSSQRFPIRRVFCVGRNYAEHAREMGHDPDREPPFFFTKPADAVVPAQGTLPYPPLTEDLHHEIEMVVAIGKGGKDIEVDQALAHVWGYAVGLDLTRRDLQAQAKKMGRPWDWSKAFDASSPITPLRPASEIGHPQKGRIWLDVNGSVRQQGDLAELIWSVPEVIAAISRSVALKPGDLIFTGTPAGVAALQPGDVARGGADGIGEFELTIGPKVAA</sequence>
<comment type="caution">
    <text evidence="3">The sequence shown here is derived from an EMBL/GenBank/DDBJ whole genome shotgun (WGS) entry which is preliminary data.</text>
</comment>
<evidence type="ECO:0000259" key="2">
    <source>
        <dbReference type="Pfam" id="PF01557"/>
    </source>
</evidence>
<reference evidence="3 4" key="1">
    <citation type="submission" date="2014-03" db="EMBL/GenBank/DDBJ databases">
        <title>Genome sequence of Bordetella holmseii.</title>
        <authorList>
            <person name="Harvill E."/>
            <person name="Goodfield L.L."/>
            <person name="Ivanov Y."/>
            <person name="Meyer J.A."/>
            <person name="Newth C."/>
            <person name="Cassiday P."/>
            <person name="Tondella M.L."/>
            <person name="Liao P."/>
            <person name="Zimmerman J."/>
            <person name="Meert K."/>
            <person name="Wessel D."/>
            <person name="Berger J."/>
            <person name="Dean J.M."/>
            <person name="Holubkov R."/>
            <person name="Burr J."/>
            <person name="Liu T."/>
            <person name="Brinkac L.M."/>
            <person name="Sanka R."/>
            <person name="Kim M."/>
            <person name="Losada L."/>
        </authorList>
    </citation>
    <scope>NUCLEOTIDE SEQUENCE [LARGE SCALE GENOMIC DNA]</scope>
    <source>
        <strain evidence="3 4">CDC-H585-BH</strain>
    </source>
</reference>
<evidence type="ECO:0000313" key="4">
    <source>
        <dbReference type="Proteomes" id="UP000026682"/>
    </source>
</evidence>
<dbReference type="InterPro" id="IPR036663">
    <property type="entry name" value="Fumarylacetoacetase_C_sf"/>
</dbReference>
<dbReference type="PANTHER" id="PTHR11820">
    <property type="entry name" value="ACYLPYRUVASE"/>
    <property type="match status" value="1"/>
</dbReference>
<evidence type="ECO:0000256" key="1">
    <source>
        <dbReference type="ARBA" id="ARBA00022723"/>
    </source>
</evidence>
<dbReference type="InterPro" id="IPR011234">
    <property type="entry name" value="Fumarylacetoacetase-like_C"/>
</dbReference>
<dbReference type="PATRIC" id="fig|1331206.3.peg.2965"/>
<dbReference type="Proteomes" id="UP000026682">
    <property type="component" value="Unassembled WGS sequence"/>
</dbReference>
<dbReference type="STRING" id="35814.BBB42_08755"/>
<proteinExistence type="predicted"/>
<dbReference type="RefSeq" id="WP_005019382.1">
    <property type="nucleotide sequence ID" value="NZ_JFZZ01000121.1"/>
</dbReference>
<dbReference type="GO" id="GO:0018773">
    <property type="term" value="F:acetylpyruvate hydrolase activity"/>
    <property type="evidence" value="ECO:0007669"/>
    <property type="project" value="TreeGrafter"/>
</dbReference>
<organism evidence="3 4">
    <name type="scientific">Bordetella holmesii CDC-H585-BH</name>
    <dbReference type="NCBI Taxonomy" id="1331206"/>
    <lineage>
        <taxon>Bacteria</taxon>
        <taxon>Pseudomonadati</taxon>
        <taxon>Pseudomonadota</taxon>
        <taxon>Betaproteobacteria</taxon>
        <taxon>Burkholderiales</taxon>
        <taxon>Alcaligenaceae</taxon>
        <taxon>Bordetella</taxon>
    </lineage>
</organism>
<dbReference type="SUPFAM" id="SSF56529">
    <property type="entry name" value="FAH"/>
    <property type="match status" value="1"/>
</dbReference>
<gene>
    <name evidence="3" type="ORF">L497_2057</name>
</gene>
<dbReference type="Pfam" id="PF01557">
    <property type="entry name" value="FAA_hydrolase"/>
    <property type="match status" value="1"/>
</dbReference>
<dbReference type="AlphaFoldDB" id="A0A158M232"/>
<protein>
    <submittedName>
        <fullName evidence="3">FAH family protein</fullName>
    </submittedName>
</protein>
<accession>A0A158M232</accession>
<feature type="domain" description="Fumarylacetoacetase-like C-terminal" evidence="2">
    <location>
        <begin position="28"/>
        <end position="228"/>
    </location>
</feature>
<dbReference type="EMBL" id="JFZZ01000121">
    <property type="protein sequence ID" value="KAK88336.1"/>
    <property type="molecule type" value="Genomic_DNA"/>
</dbReference>
<dbReference type="PANTHER" id="PTHR11820:SF90">
    <property type="entry name" value="FLUTATHIONE S-TRANSFERASE"/>
    <property type="match status" value="1"/>
</dbReference>
<evidence type="ECO:0000313" key="3">
    <source>
        <dbReference type="EMBL" id="KAK88336.1"/>
    </source>
</evidence>
<name>A0A158M232_9BORD</name>
<dbReference type="GeneID" id="93120086"/>
<dbReference type="GO" id="GO:0046872">
    <property type="term" value="F:metal ion binding"/>
    <property type="evidence" value="ECO:0007669"/>
    <property type="project" value="UniProtKB-KW"/>
</dbReference>